<name>A0A4D9D5L7_9STRA</name>
<feature type="transmembrane region" description="Helical" evidence="1">
    <location>
        <begin position="48"/>
        <end position="67"/>
    </location>
</feature>
<keyword evidence="1" id="KW-0812">Transmembrane</keyword>
<keyword evidence="1" id="KW-1133">Transmembrane helix</keyword>
<comment type="caution">
    <text evidence="2">The sequence shown here is derived from an EMBL/GenBank/DDBJ whole genome shotgun (WGS) entry which is preliminary data.</text>
</comment>
<reference evidence="2 3" key="1">
    <citation type="submission" date="2019-01" db="EMBL/GenBank/DDBJ databases">
        <title>Nuclear Genome Assembly of the Microalgal Biofuel strain Nannochloropsis salina CCMP1776.</title>
        <authorList>
            <person name="Hovde B."/>
        </authorList>
    </citation>
    <scope>NUCLEOTIDE SEQUENCE [LARGE SCALE GENOMIC DNA]</scope>
    <source>
        <strain evidence="2 3">CCMP1776</strain>
    </source>
</reference>
<dbReference type="EMBL" id="SDOX01000021">
    <property type="protein sequence ID" value="TFJ83938.1"/>
    <property type="molecule type" value="Genomic_DNA"/>
</dbReference>
<dbReference type="AlphaFoldDB" id="A0A4D9D5L7"/>
<feature type="transmembrane region" description="Helical" evidence="1">
    <location>
        <begin position="110"/>
        <end position="127"/>
    </location>
</feature>
<dbReference type="OrthoDB" id="10306128at2759"/>
<keyword evidence="3" id="KW-1185">Reference proteome</keyword>
<sequence>MVALDLDLALIIHGGFEGIVGLILLLQPHYVFPYIARRASYNNSERSLLRWFAFSIIVQAIVAYAAIMKLDAKTKRIILSAFLFYHSVIVVDASYGYYLEGTLDEAATGLHAIMMVVVGFLLAAGGRRARSSPRKTR</sequence>
<evidence type="ECO:0000313" key="2">
    <source>
        <dbReference type="EMBL" id="TFJ83938.1"/>
    </source>
</evidence>
<evidence type="ECO:0000313" key="3">
    <source>
        <dbReference type="Proteomes" id="UP000355283"/>
    </source>
</evidence>
<evidence type="ECO:0000256" key="1">
    <source>
        <dbReference type="SAM" id="Phobius"/>
    </source>
</evidence>
<accession>A0A4D9D5L7</accession>
<keyword evidence="1" id="KW-0472">Membrane</keyword>
<gene>
    <name evidence="2" type="ORF">NSK_005033</name>
</gene>
<feature type="transmembrane region" description="Helical" evidence="1">
    <location>
        <begin position="79"/>
        <end position="98"/>
    </location>
</feature>
<protein>
    <submittedName>
        <fullName evidence="2">Uncharacterized protein</fullName>
    </submittedName>
</protein>
<proteinExistence type="predicted"/>
<organism evidence="2 3">
    <name type="scientific">Nannochloropsis salina CCMP1776</name>
    <dbReference type="NCBI Taxonomy" id="1027361"/>
    <lineage>
        <taxon>Eukaryota</taxon>
        <taxon>Sar</taxon>
        <taxon>Stramenopiles</taxon>
        <taxon>Ochrophyta</taxon>
        <taxon>Eustigmatophyceae</taxon>
        <taxon>Eustigmatales</taxon>
        <taxon>Monodopsidaceae</taxon>
        <taxon>Microchloropsis</taxon>
        <taxon>Microchloropsis salina</taxon>
    </lineage>
</organism>
<dbReference type="Proteomes" id="UP000355283">
    <property type="component" value="Unassembled WGS sequence"/>
</dbReference>
<feature type="transmembrane region" description="Helical" evidence="1">
    <location>
        <begin position="7"/>
        <end position="28"/>
    </location>
</feature>